<dbReference type="EMBL" id="CP147846">
    <property type="protein sequence ID" value="WXG68942.1"/>
    <property type="molecule type" value="Genomic_DNA"/>
</dbReference>
<name>A0ABZ2PIE9_9NOCA</name>
<feature type="chain" id="PRO_5046056704" evidence="2">
    <location>
        <begin position="34"/>
        <end position="453"/>
    </location>
</feature>
<dbReference type="Proteomes" id="UP001432000">
    <property type="component" value="Chromosome"/>
</dbReference>
<dbReference type="Gene3D" id="3.40.710.10">
    <property type="entry name" value="DD-peptidase/beta-lactamase superfamily"/>
    <property type="match status" value="1"/>
</dbReference>
<accession>A0ABZ2PIE9</accession>
<evidence type="ECO:0000313" key="4">
    <source>
        <dbReference type="EMBL" id="WXG68942.1"/>
    </source>
</evidence>
<dbReference type="PANTHER" id="PTHR46825">
    <property type="entry name" value="D-ALANYL-D-ALANINE-CARBOXYPEPTIDASE/ENDOPEPTIDASE AMPH"/>
    <property type="match status" value="1"/>
</dbReference>
<dbReference type="SUPFAM" id="SSF56601">
    <property type="entry name" value="beta-lactamase/transpeptidase-like"/>
    <property type="match status" value="1"/>
</dbReference>
<dbReference type="Pfam" id="PF00144">
    <property type="entry name" value="Beta-lactamase"/>
    <property type="match status" value="1"/>
</dbReference>
<feature type="signal peptide" evidence="2">
    <location>
        <begin position="1"/>
        <end position="33"/>
    </location>
</feature>
<keyword evidence="4" id="KW-0378">Hydrolase</keyword>
<reference evidence="4 5" key="1">
    <citation type="submission" date="2024-03" db="EMBL/GenBank/DDBJ databases">
        <title>Natural products discovery in diverse microorganisms through a two-stage MS feature dereplication strategy.</title>
        <authorList>
            <person name="Zhang R."/>
        </authorList>
    </citation>
    <scope>NUCLEOTIDE SEQUENCE [LARGE SCALE GENOMIC DNA]</scope>
    <source>
        <strain evidence="4 5">18930</strain>
    </source>
</reference>
<evidence type="ECO:0000256" key="2">
    <source>
        <dbReference type="SAM" id="SignalP"/>
    </source>
</evidence>
<evidence type="ECO:0000259" key="3">
    <source>
        <dbReference type="Pfam" id="PF00144"/>
    </source>
</evidence>
<keyword evidence="5" id="KW-1185">Reference proteome</keyword>
<sequence>MPTAHLSTRRRIARRAKTTGAAAIILTAALVAASCSSDSDNTSTSSTPSAGAAGSEASSSGESSAALVPLDTAAMDTVVDDLATQFREVGMMVLVKTPEGDYTKSWGTLGLDSTEVPTADTKVRIGSNTKTWTGTVILQMVQEGKISVEDPVSKYRPDVPNGENITIAQLLDMRSGLYNYTQTLELNEALDNDPQRVWEPEQLLALAFANPPVAAPGTEYNYSNTNTVLLGLIAEQLDGKPIAQIYQDRLFSALDMTSTSFPANTDTSIPDTYANGYSYSGNVETLGEGKESLSPDRLAAIEAGTVQPRITTNDNPSWTWSAGQGISTANDLVTWVQALGNGDLLDVETQAMRMDSVQPSDPSDPSGSSYGYGIAQMGPMYGHIGEMPGYNSFMGYDPANDVTIVVWGTLAPTPEGAPPAAAVAKSLVPLIYASSTDNTGEHIDDAAEDTSGG</sequence>
<dbReference type="GO" id="GO:0016787">
    <property type="term" value="F:hydrolase activity"/>
    <property type="evidence" value="ECO:0007669"/>
    <property type="project" value="UniProtKB-KW"/>
</dbReference>
<dbReference type="InterPro" id="IPR050491">
    <property type="entry name" value="AmpC-like"/>
</dbReference>
<dbReference type="EC" id="3.1.1.103" evidence="4"/>
<keyword evidence="2" id="KW-0732">Signal</keyword>
<feature type="domain" description="Beta-lactamase-related" evidence="3">
    <location>
        <begin position="80"/>
        <end position="422"/>
    </location>
</feature>
<dbReference type="RefSeq" id="WP_338889468.1">
    <property type="nucleotide sequence ID" value="NZ_CP147846.1"/>
</dbReference>
<dbReference type="InterPro" id="IPR012338">
    <property type="entry name" value="Beta-lactam/transpept-like"/>
</dbReference>
<dbReference type="PANTHER" id="PTHR46825:SF7">
    <property type="entry name" value="D-ALANYL-D-ALANINE CARBOXYPEPTIDASE"/>
    <property type="match status" value="1"/>
</dbReference>
<gene>
    <name evidence="4" type="ORF">WDS16_27865</name>
</gene>
<dbReference type="InterPro" id="IPR001466">
    <property type="entry name" value="Beta-lactam-related"/>
</dbReference>
<protein>
    <submittedName>
        <fullName evidence="4">Serine hydrolase domain-containing protein</fullName>
        <ecNumber evidence="4">3.1.1.103</ecNumber>
    </submittedName>
</protein>
<feature type="region of interest" description="Disordered" evidence="1">
    <location>
        <begin position="37"/>
        <end position="64"/>
    </location>
</feature>
<organism evidence="4 5">
    <name type="scientific">Rhodococcus sovatensis</name>
    <dbReference type="NCBI Taxonomy" id="1805840"/>
    <lineage>
        <taxon>Bacteria</taxon>
        <taxon>Bacillati</taxon>
        <taxon>Actinomycetota</taxon>
        <taxon>Actinomycetes</taxon>
        <taxon>Mycobacteriales</taxon>
        <taxon>Nocardiaceae</taxon>
        <taxon>Rhodococcus</taxon>
    </lineage>
</organism>
<proteinExistence type="predicted"/>
<evidence type="ECO:0000256" key="1">
    <source>
        <dbReference type="SAM" id="MobiDB-lite"/>
    </source>
</evidence>
<evidence type="ECO:0000313" key="5">
    <source>
        <dbReference type="Proteomes" id="UP001432000"/>
    </source>
</evidence>